<keyword evidence="2" id="KW-1185">Reference proteome</keyword>
<dbReference type="Proteomes" id="UP000006103">
    <property type="component" value="Plasmid PBr_cp32-10"/>
</dbReference>
<evidence type="ECO:0000313" key="2">
    <source>
        <dbReference type="Proteomes" id="UP000006103"/>
    </source>
</evidence>
<proteinExistence type="predicted"/>
<sequence length="68" mass="7927">MFYRSKKSNMKNFSKKDRETKTLAQHQIAAKMSEKLFLDIGKALEPMMIGLNRKNKTISYKRNFGAVN</sequence>
<gene>
    <name evidence="1" type="ORF">BGAPBR_Q0015</name>
</gene>
<organism evidence="1 2">
    <name type="scientific">Borreliella garinii PBr</name>
    <dbReference type="NCBI Taxonomy" id="498743"/>
    <lineage>
        <taxon>Bacteria</taxon>
        <taxon>Pseudomonadati</taxon>
        <taxon>Spirochaetota</taxon>
        <taxon>Spirochaetia</taxon>
        <taxon>Spirochaetales</taxon>
        <taxon>Borreliaceae</taxon>
        <taxon>Borreliella</taxon>
    </lineage>
</organism>
<name>B8F192_BORGR</name>
<protein>
    <submittedName>
        <fullName evidence="1">Uncharacterized protein</fullName>
    </submittedName>
</protein>
<dbReference type="AlphaFoldDB" id="B8F192"/>
<reference evidence="1 2" key="1">
    <citation type="journal article" date="2011" name="J. Bacteriol.">
        <title>Whole-genome sequences of two Borrelia afzelii and two Borrelia garinii Lyme disease agent isolates.</title>
        <authorList>
            <person name="Casjens S.R."/>
            <person name="Mongodin E.F."/>
            <person name="Qiu W.-G."/>
            <person name="Dunn J.J."/>
            <person name="Luft B.J."/>
            <person name="Fraser-Liggett C.M."/>
            <person name="Schutzer S.E."/>
        </authorList>
    </citation>
    <scope>NUCLEOTIDE SEQUENCE [LARGE SCALE GENOMIC DNA]</scope>
    <source>
        <strain evidence="1 2">PBr</strain>
    </source>
</reference>
<geneLocation type="plasmid" evidence="1 2">
    <name>PBr_cp32-10</name>
</geneLocation>
<dbReference type="RefSeq" id="WP_012621182.1">
    <property type="nucleotide sequence ID" value="NC_011842.1"/>
</dbReference>
<dbReference type="EMBL" id="CP001306">
    <property type="protein sequence ID" value="ACL34684.1"/>
    <property type="molecule type" value="Genomic_DNA"/>
</dbReference>
<evidence type="ECO:0000313" key="1">
    <source>
        <dbReference type="EMBL" id="ACL34684.1"/>
    </source>
</evidence>
<keyword evidence="1" id="KW-0614">Plasmid</keyword>
<accession>B8F192</accession>